<dbReference type="PANTHER" id="PTHR30543:SF21">
    <property type="entry name" value="NAD(P)H-DEPENDENT FMN REDUCTASE LOT6"/>
    <property type="match status" value="1"/>
</dbReference>
<dbReference type="Gene3D" id="3.40.50.360">
    <property type="match status" value="1"/>
</dbReference>
<dbReference type="OrthoDB" id="9812295at2"/>
<protein>
    <submittedName>
        <fullName evidence="2">Putative flavoprotein</fullName>
    </submittedName>
</protein>
<dbReference type="PATRIC" id="fig|571915.4.peg.676"/>
<dbReference type="STRING" id="571915.CMUST_03200"/>
<dbReference type="KEGG" id="cmv:CMUST_03200"/>
<reference evidence="2 3" key="1">
    <citation type="journal article" date="2015" name="Genome Announc.">
        <title>Complete Genome Sequence of the Type Strain Corynebacterium mustelae DSM 45274, Isolated from Various Tissues of a Male Ferret with Lethal Sepsis.</title>
        <authorList>
            <person name="Ruckert C."/>
            <person name="Eimer J."/>
            <person name="Winkler A."/>
            <person name="Tauch A."/>
        </authorList>
    </citation>
    <scope>NUCLEOTIDE SEQUENCE [LARGE SCALE GENOMIC DNA]</scope>
    <source>
        <strain evidence="2 3">DSM 45274</strain>
    </source>
</reference>
<evidence type="ECO:0000259" key="1">
    <source>
        <dbReference type="Pfam" id="PF03358"/>
    </source>
</evidence>
<dbReference type="InterPro" id="IPR050712">
    <property type="entry name" value="NAD(P)H-dep_reductase"/>
</dbReference>
<name>A0A0G3GUZ4_9CORY</name>
<dbReference type="SUPFAM" id="SSF52218">
    <property type="entry name" value="Flavoproteins"/>
    <property type="match status" value="1"/>
</dbReference>
<dbReference type="InterPro" id="IPR005025">
    <property type="entry name" value="FMN_Rdtase-like_dom"/>
</dbReference>
<evidence type="ECO:0000313" key="3">
    <source>
        <dbReference type="Proteomes" id="UP000035199"/>
    </source>
</evidence>
<dbReference type="GO" id="GO:0016491">
    <property type="term" value="F:oxidoreductase activity"/>
    <property type="evidence" value="ECO:0007669"/>
    <property type="project" value="InterPro"/>
</dbReference>
<reference evidence="3" key="2">
    <citation type="submission" date="2015-05" db="EMBL/GenBank/DDBJ databases">
        <title>Complete genome sequence of Corynebacterium mustelae DSM 45274, isolated from various tissues of a male ferret with lethal sepsis.</title>
        <authorList>
            <person name="Ruckert C."/>
            <person name="Albersmeier A."/>
            <person name="Winkler A."/>
            <person name="Tauch A."/>
        </authorList>
    </citation>
    <scope>NUCLEOTIDE SEQUENCE [LARGE SCALE GENOMIC DNA]</scope>
    <source>
        <strain evidence="3">DSM 45274</strain>
    </source>
</reference>
<dbReference type="Proteomes" id="UP000035199">
    <property type="component" value="Chromosome"/>
</dbReference>
<evidence type="ECO:0000313" key="2">
    <source>
        <dbReference type="EMBL" id="AKK04984.1"/>
    </source>
</evidence>
<keyword evidence="3" id="KW-1185">Reference proteome</keyword>
<sequence>MSRIGVILGSTRPNRISPQIGQWAVRELRTGSAHVYVTIDLQDLNLPLFNEPQSPRVSQDYKHEYTKKWSALASSFDGFVLILPEYNGNMPAVLKNALDYLYQEWQGKFITYISYGFDGGTASAAAFEGTAAYFGFTLIDKNASLCLMPEFFDENGQLVNPTEAFAAHVGELKAIDAAFTAALAAS</sequence>
<organism evidence="2 3">
    <name type="scientific">Corynebacterium mustelae</name>
    <dbReference type="NCBI Taxonomy" id="571915"/>
    <lineage>
        <taxon>Bacteria</taxon>
        <taxon>Bacillati</taxon>
        <taxon>Actinomycetota</taxon>
        <taxon>Actinomycetes</taxon>
        <taxon>Mycobacteriales</taxon>
        <taxon>Corynebacteriaceae</taxon>
        <taxon>Corynebacterium</taxon>
    </lineage>
</organism>
<proteinExistence type="predicted"/>
<dbReference type="EMBL" id="CP011542">
    <property type="protein sequence ID" value="AKK04984.1"/>
    <property type="molecule type" value="Genomic_DNA"/>
</dbReference>
<dbReference type="RefSeq" id="WP_052844503.1">
    <property type="nucleotide sequence ID" value="NZ_CP011542.1"/>
</dbReference>
<dbReference type="PANTHER" id="PTHR30543">
    <property type="entry name" value="CHROMATE REDUCTASE"/>
    <property type="match status" value="1"/>
</dbReference>
<gene>
    <name evidence="2" type="ORF">CMUST_03200</name>
</gene>
<feature type="domain" description="NADPH-dependent FMN reductase-like" evidence="1">
    <location>
        <begin position="3"/>
        <end position="140"/>
    </location>
</feature>
<dbReference type="GO" id="GO:0005829">
    <property type="term" value="C:cytosol"/>
    <property type="evidence" value="ECO:0007669"/>
    <property type="project" value="TreeGrafter"/>
</dbReference>
<dbReference type="AlphaFoldDB" id="A0A0G3GUZ4"/>
<dbReference type="Pfam" id="PF03358">
    <property type="entry name" value="FMN_red"/>
    <property type="match status" value="1"/>
</dbReference>
<accession>A0A0G3GUZ4</accession>
<dbReference type="InterPro" id="IPR029039">
    <property type="entry name" value="Flavoprotein-like_sf"/>
</dbReference>
<dbReference type="GO" id="GO:0010181">
    <property type="term" value="F:FMN binding"/>
    <property type="evidence" value="ECO:0007669"/>
    <property type="project" value="TreeGrafter"/>
</dbReference>